<sequence>MTGASRPAGPRCCAANTRRPCFEIHHEHSHQSAAVFRLRCRHRHRRARRFRREAAVCGGAERPVRGARRACIEGAQCR</sequence>
<proteinExistence type="predicted"/>
<evidence type="ECO:0000313" key="1">
    <source>
        <dbReference type="EMBL" id="OTP70992.1"/>
    </source>
</evidence>
<evidence type="ECO:0000313" key="2">
    <source>
        <dbReference type="Proteomes" id="UP000194546"/>
    </source>
</evidence>
<gene>
    <name evidence="1" type="ORF">PAMC26510_24370</name>
</gene>
<organism evidence="1 2">
    <name type="scientific">Caballeronia sordidicola</name>
    <name type="common">Burkholderia sordidicola</name>
    <dbReference type="NCBI Taxonomy" id="196367"/>
    <lineage>
        <taxon>Bacteria</taxon>
        <taxon>Pseudomonadati</taxon>
        <taxon>Pseudomonadota</taxon>
        <taxon>Betaproteobacteria</taxon>
        <taxon>Burkholderiales</taxon>
        <taxon>Burkholderiaceae</taxon>
        <taxon>Caballeronia</taxon>
    </lineage>
</organism>
<name>A0A242MII4_CABSO</name>
<reference evidence="1 2" key="1">
    <citation type="submission" date="2017-03" db="EMBL/GenBank/DDBJ databases">
        <title>Genome analysis of strain PAMC 26510.</title>
        <authorList>
            <person name="Oh H.-M."/>
            <person name="Yang J.-A."/>
        </authorList>
    </citation>
    <scope>NUCLEOTIDE SEQUENCE [LARGE SCALE GENOMIC DNA]</scope>
    <source>
        <strain evidence="1 2">PAMC 26510</strain>
    </source>
</reference>
<dbReference type="Proteomes" id="UP000194546">
    <property type="component" value="Unassembled WGS sequence"/>
</dbReference>
<accession>A0A242MII4</accession>
<protein>
    <submittedName>
        <fullName evidence="1">Thiazole biosynthesis protein ThiG</fullName>
    </submittedName>
</protein>
<comment type="caution">
    <text evidence="1">The sequence shown here is derived from an EMBL/GenBank/DDBJ whole genome shotgun (WGS) entry which is preliminary data.</text>
</comment>
<dbReference type="AlphaFoldDB" id="A0A242MII4"/>
<dbReference type="EMBL" id="NBTY01000133">
    <property type="protein sequence ID" value="OTP70992.1"/>
    <property type="molecule type" value="Genomic_DNA"/>
</dbReference>